<comment type="caution">
    <text evidence="1">The sequence shown here is derived from an EMBL/GenBank/DDBJ whole genome shotgun (WGS) entry which is preliminary data.</text>
</comment>
<evidence type="ECO:0000313" key="2">
    <source>
        <dbReference type="Proteomes" id="UP000274920"/>
    </source>
</evidence>
<proteinExistence type="predicted"/>
<dbReference type="Gene3D" id="2.60.40.4270">
    <property type="entry name" value="Listeria-Bacteroides repeat domain"/>
    <property type="match status" value="1"/>
</dbReference>
<dbReference type="InterPro" id="IPR026906">
    <property type="entry name" value="LRR_5"/>
</dbReference>
<evidence type="ECO:0008006" key="3">
    <source>
        <dbReference type="Google" id="ProtNLM"/>
    </source>
</evidence>
<dbReference type="InterPro" id="IPR032675">
    <property type="entry name" value="LRR_dom_sf"/>
</dbReference>
<sequence>MERKRHIVSCALGLCIAFGAMGCGKRVLEEKDFCHLVLEEGEGFFVEESALTVERGKDASFEMILEDGYELQNVKYGDDREAGSAARNYSVKYDGDGRALTLTLYDVRYSETVQARVEKSDVVIRYHANGGRRCESRDMADEGYGEDGGGDEFPVAVVRSHLRPNTSIGTDLFERTGYTLIGWNTKQDGSGTQIGLGSRVDTQEGMLLYAQWVPWTDAAHFEYEDQGEFAQITDYQGQEDTICIPAELDGKKVRRIAEGAFAGVDCRRVILPPGIYEVENKAFESASLQELYLYDDISKISDHAFAGCGQFETLHINAIEPPVYSGNYFDTFQDKYDRLLQLKDQKKIVLFSGSSTRFGYDSAMIDEAFEEYEVVNMGVFAYTPALPQLQLILECMQEGDILLHAPEFDASNRQFCGQKALDYATFAMMESGYDVFTKLDIRDFEQVFTAFSSYNAGREGMEKKNYKISASHYDEDGIPVEEDSYNEYGDYCLYRPNSAEEQPIYGLPVHYTVNAFPKGQYIEPLNAVYEQFLEKGADVYFTYSPRNQYAVSEESTPEERARLHQYFQENLIVPVITELEDSLVSGVYLYGTDNHLSTEGVEIRTRRIIQELKEEMEKEQDEK</sequence>
<organism evidence="1 2">
    <name type="scientific">Schaedlerella arabinosiphila</name>
    <dbReference type="NCBI Taxonomy" id="2044587"/>
    <lineage>
        <taxon>Bacteria</taxon>
        <taxon>Bacillati</taxon>
        <taxon>Bacillota</taxon>
        <taxon>Clostridia</taxon>
        <taxon>Lachnospirales</taxon>
        <taxon>Lachnospiraceae</taxon>
        <taxon>Schaedlerella</taxon>
    </lineage>
</organism>
<reference evidence="1" key="1">
    <citation type="submission" date="2018-10" db="EMBL/GenBank/DDBJ databases">
        <title>Schaedlerella arabinophila gen. nov. sp. nov., isolated from the mouse intestinal tract and comparative analysis with the genome of the closely related altered Schaedler flora strain ASF502.</title>
        <authorList>
            <person name="Miyake S."/>
            <person name="Soh M."/>
            <person name="Seedorf H."/>
        </authorList>
    </citation>
    <scope>NUCLEOTIDE SEQUENCE [LARGE SCALE GENOMIC DNA]</scope>
    <source>
        <strain evidence="1">DSM 106076</strain>
    </source>
</reference>
<dbReference type="Proteomes" id="UP000274920">
    <property type="component" value="Unassembled WGS sequence"/>
</dbReference>
<dbReference type="EMBL" id="RHJS01000002">
    <property type="protein sequence ID" value="RRK30356.1"/>
    <property type="molecule type" value="Genomic_DNA"/>
</dbReference>
<keyword evidence="2" id="KW-1185">Reference proteome</keyword>
<dbReference type="RefSeq" id="WP_125126190.1">
    <property type="nucleotide sequence ID" value="NZ_RHJS01000002.1"/>
</dbReference>
<name>A0A3R8JKJ9_9FIRM</name>
<accession>A0A3R8JKJ9</accession>
<dbReference type="Pfam" id="PF13306">
    <property type="entry name" value="LRR_5"/>
    <property type="match status" value="1"/>
</dbReference>
<gene>
    <name evidence="1" type="ORF">EBB54_02410</name>
</gene>
<dbReference type="Gene3D" id="3.80.10.10">
    <property type="entry name" value="Ribonuclease Inhibitor"/>
    <property type="match status" value="1"/>
</dbReference>
<protein>
    <recommendedName>
        <fullName evidence="3">Leucine-rich repeat domain-containing protein</fullName>
    </recommendedName>
</protein>
<dbReference type="PROSITE" id="PS51257">
    <property type="entry name" value="PROKAR_LIPOPROTEIN"/>
    <property type="match status" value="1"/>
</dbReference>
<dbReference type="InterPro" id="IPR042229">
    <property type="entry name" value="Listeria/Bacterioides_rpt_sf"/>
</dbReference>
<dbReference type="AlphaFoldDB" id="A0A3R8JKJ9"/>
<evidence type="ECO:0000313" key="1">
    <source>
        <dbReference type="EMBL" id="RRK30356.1"/>
    </source>
</evidence>